<comment type="caution">
    <text evidence="1">The sequence shown here is derived from an EMBL/GenBank/DDBJ whole genome shotgun (WGS) entry which is preliminary data.</text>
</comment>
<sequence>MDNYEPPVPPELKWLVHYDSRSKSRHIGHWHEYLKRAWRGWTYHSAVASLREAATLRAIKENKIRPEKATEDGFKIEDFVDYTFSGPLHTALAWGAQKRVGQRYVYSLDEAELVAKLTNSLGIILRHWSESQDGKALERLIKLVGLNRYIRQVVCLGTGSPLEDLARWQEEQRHELDLAVCHLSLTRHALALAVATILRAGLQREIPLYVQDPLYNDLDRRMREEAHDEMSGFDSSLLKGSGFIQLDSRKHEAFAKITPDTFLIDFSEHPWIRDTWAAACPSPAAIICRPVDTRENEEEAAREDADVFSIAAAEVPGTPPGLTQQHHDAILRDIKRHSPPFWHGTYQKINMNYTGYKAERGWEEENDKDYRERAVSAYSNDRAGPYEPGRGGSLWRLQQGAWEASVRTVLYVRNNVEGNWTV</sequence>
<accession>A0AA40ANZ5</accession>
<dbReference type="PANTHER" id="PTHR42080:SF1">
    <property type="entry name" value="SRR1-LIKE DOMAIN-CONTAINING PROTEIN"/>
    <property type="match status" value="1"/>
</dbReference>
<dbReference type="EMBL" id="JAUKUA010000003">
    <property type="protein sequence ID" value="KAK0719354.1"/>
    <property type="molecule type" value="Genomic_DNA"/>
</dbReference>
<organism evidence="1 2">
    <name type="scientific">Lasiosphaeris hirsuta</name>
    <dbReference type="NCBI Taxonomy" id="260670"/>
    <lineage>
        <taxon>Eukaryota</taxon>
        <taxon>Fungi</taxon>
        <taxon>Dikarya</taxon>
        <taxon>Ascomycota</taxon>
        <taxon>Pezizomycotina</taxon>
        <taxon>Sordariomycetes</taxon>
        <taxon>Sordariomycetidae</taxon>
        <taxon>Sordariales</taxon>
        <taxon>Lasiosphaeriaceae</taxon>
        <taxon>Lasiosphaeris</taxon>
    </lineage>
</organism>
<protein>
    <recommendedName>
        <fullName evidence="3">SRR1-like domain-containing protein</fullName>
    </recommendedName>
</protein>
<name>A0AA40ANZ5_9PEZI</name>
<proteinExistence type="predicted"/>
<evidence type="ECO:0000313" key="2">
    <source>
        <dbReference type="Proteomes" id="UP001172102"/>
    </source>
</evidence>
<dbReference type="Proteomes" id="UP001172102">
    <property type="component" value="Unassembled WGS sequence"/>
</dbReference>
<evidence type="ECO:0008006" key="3">
    <source>
        <dbReference type="Google" id="ProtNLM"/>
    </source>
</evidence>
<dbReference type="AlphaFoldDB" id="A0AA40ANZ5"/>
<dbReference type="PANTHER" id="PTHR42080">
    <property type="entry name" value="SRR1 DOMAIN-CONTAINING PROTEIN"/>
    <property type="match status" value="1"/>
</dbReference>
<reference evidence="1" key="1">
    <citation type="submission" date="2023-06" db="EMBL/GenBank/DDBJ databases">
        <title>Genome-scale phylogeny and comparative genomics of the fungal order Sordariales.</title>
        <authorList>
            <consortium name="Lawrence Berkeley National Laboratory"/>
            <person name="Hensen N."/>
            <person name="Bonometti L."/>
            <person name="Westerberg I."/>
            <person name="Brannstrom I.O."/>
            <person name="Guillou S."/>
            <person name="Cros-Aarteil S."/>
            <person name="Calhoun S."/>
            <person name="Haridas S."/>
            <person name="Kuo A."/>
            <person name="Mondo S."/>
            <person name="Pangilinan J."/>
            <person name="Riley R."/>
            <person name="Labutti K."/>
            <person name="Andreopoulos B."/>
            <person name="Lipzen A."/>
            <person name="Chen C."/>
            <person name="Yanf M."/>
            <person name="Daum C."/>
            <person name="Ng V."/>
            <person name="Clum A."/>
            <person name="Steindorff A."/>
            <person name="Ohm R."/>
            <person name="Martin F."/>
            <person name="Silar P."/>
            <person name="Natvig D."/>
            <person name="Lalanne C."/>
            <person name="Gautier V."/>
            <person name="Ament-Velasquez S.L."/>
            <person name="Kruys A."/>
            <person name="Hutchinson M.I."/>
            <person name="Powell A.J."/>
            <person name="Barry K."/>
            <person name="Miller A.N."/>
            <person name="Grigoriev I.V."/>
            <person name="Debuchy R."/>
            <person name="Gladieux P."/>
            <person name="Thoren M.H."/>
            <person name="Johannesson H."/>
        </authorList>
    </citation>
    <scope>NUCLEOTIDE SEQUENCE</scope>
    <source>
        <strain evidence="1">SMH4607-1</strain>
    </source>
</reference>
<keyword evidence="2" id="KW-1185">Reference proteome</keyword>
<evidence type="ECO:0000313" key="1">
    <source>
        <dbReference type="EMBL" id="KAK0719354.1"/>
    </source>
</evidence>
<gene>
    <name evidence="1" type="ORF">B0H67DRAFT_150565</name>
</gene>